<accession>A0A5C3ESC3</accession>
<gene>
    <name evidence="1" type="ORF">PSFLO_00685</name>
</gene>
<evidence type="ECO:0000313" key="1">
    <source>
        <dbReference type="EMBL" id="SPO35214.1"/>
    </source>
</evidence>
<organism evidence="1 2">
    <name type="scientific">Pseudozyma flocculosa</name>
    <dbReference type="NCBI Taxonomy" id="84751"/>
    <lineage>
        <taxon>Eukaryota</taxon>
        <taxon>Fungi</taxon>
        <taxon>Dikarya</taxon>
        <taxon>Basidiomycota</taxon>
        <taxon>Ustilaginomycotina</taxon>
        <taxon>Ustilaginomycetes</taxon>
        <taxon>Ustilaginales</taxon>
        <taxon>Ustilaginaceae</taxon>
        <taxon>Pseudozyma</taxon>
    </lineage>
</organism>
<dbReference type="Proteomes" id="UP000323386">
    <property type="component" value="Unassembled WGS sequence"/>
</dbReference>
<dbReference type="EMBL" id="OOIP01000001">
    <property type="protein sequence ID" value="SPO35214.1"/>
    <property type="molecule type" value="Genomic_DNA"/>
</dbReference>
<dbReference type="AlphaFoldDB" id="A0A5C3ESC3"/>
<sequence>MSHGFSMPIPNSLTQHNSAAQNILVESWYFNQWRGGARWLGGEMLVLLEWGLEHNVLSWSEQLNFTLLSGLNINNKDVK</sequence>
<name>A0A5C3ESC3_9BASI</name>
<protein>
    <submittedName>
        <fullName evidence="1">Uncharacterized protein</fullName>
    </submittedName>
</protein>
<reference evidence="1 2" key="1">
    <citation type="submission" date="2018-03" db="EMBL/GenBank/DDBJ databases">
        <authorList>
            <person name="Guldener U."/>
        </authorList>
    </citation>
    <scope>NUCLEOTIDE SEQUENCE [LARGE SCALE GENOMIC DNA]</scope>
    <source>
        <strain evidence="1 2">DAOM196992</strain>
    </source>
</reference>
<proteinExistence type="predicted"/>
<evidence type="ECO:0000313" key="2">
    <source>
        <dbReference type="Proteomes" id="UP000323386"/>
    </source>
</evidence>
<keyword evidence="2" id="KW-1185">Reference proteome</keyword>